<evidence type="ECO:0000313" key="2">
    <source>
        <dbReference type="Proteomes" id="UP000053750"/>
    </source>
</evidence>
<dbReference type="OrthoDB" id="10015520at2"/>
<evidence type="ECO:0000313" key="1">
    <source>
        <dbReference type="EMBL" id="EXX85248.1"/>
    </source>
</evidence>
<dbReference type="RefSeq" id="WP_036586469.1">
    <property type="nucleotide sequence ID" value="NZ_KK082197.1"/>
</dbReference>
<dbReference type="EMBL" id="JFHU01000235">
    <property type="protein sequence ID" value="EXX85248.1"/>
    <property type="molecule type" value="Genomic_DNA"/>
</dbReference>
<proteinExistence type="predicted"/>
<keyword evidence="2" id="KW-1185">Reference proteome</keyword>
<accession>A0A9W5RZL8</accession>
<gene>
    <name evidence="1" type="ORF">BG53_09065</name>
</gene>
<protein>
    <submittedName>
        <fullName evidence="1">Uncharacterized protein</fullName>
    </submittedName>
</protein>
<organism evidence="1 2">
    <name type="scientific">Paenibacillus darwinianus</name>
    <dbReference type="NCBI Taxonomy" id="1380763"/>
    <lineage>
        <taxon>Bacteria</taxon>
        <taxon>Bacillati</taxon>
        <taxon>Bacillota</taxon>
        <taxon>Bacilli</taxon>
        <taxon>Bacillales</taxon>
        <taxon>Paenibacillaceae</taxon>
        <taxon>Paenibacillus</taxon>
    </lineage>
</organism>
<dbReference type="AlphaFoldDB" id="A0A9W5RZL8"/>
<dbReference type="Proteomes" id="UP000053750">
    <property type="component" value="Unassembled WGS sequence"/>
</dbReference>
<reference evidence="1 2" key="1">
    <citation type="submission" date="2014-02" db="EMBL/GenBank/DDBJ databases">
        <title>Genome sequence of Paenibacillus darwinianus reveals adaptive mechanisms for survival in Antarctic soils.</title>
        <authorList>
            <person name="Dsouza M."/>
            <person name="Taylor M.W."/>
            <person name="Turner S.J."/>
            <person name="Aislabie J."/>
        </authorList>
    </citation>
    <scope>NUCLEOTIDE SEQUENCE [LARGE SCALE GENOMIC DNA]</scope>
    <source>
        <strain evidence="1 2">CE1</strain>
    </source>
</reference>
<name>A0A9W5RZL8_9BACL</name>
<sequence length="160" mass="18450">MGRKWKDRPLLDDYRNFPVQFGLLEEVGYLVDRCTEFEEAADRREARLVAEKITTYTDILAELNATLDLYLDLKATSAAVAQLLPSRGRLGGMIETQDTVQLKSEVSRLQGKARRLTGRVANIRKNFWTKVLEIDPELYPYDPDHFAAHMQDIEQESFEL</sequence>
<comment type="caution">
    <text evidence="1">The sequence shown here is derived from an EMBL/GenBank/DDBJ whole genome shotgun (WGS) entry which is preliminary data.</text>
</comment>